<comment type="caution">
    <text evidence="1">The sequence shown here is derived from an EMBL/GenBank/DDBJ whole genome shotgun (WGS) entry which is preliminary data.</text>
</comment>
<evidence type="ECO:0000313" key="2">
    <source>
        <dbReference type="Proteomes" id="UP001165064"/>
    </source>
</evidence>
<evidence type="ECO:0000313" key="1">
    <source>
        <dbReference type="EMBL" id="GMF08314.1"/>
    </source>
</evidence>
<proteinExistence type="predicted"/>
<dbReference type="EMBL" id="BSXS01016870">
    <property type="protein sequence ID" value="GMF08314.1"/>
    <property type="molecule type" value="Genomic_DNA"/>
</dbReference>
<sequence>MSIKKEFHSMVSTLQQSVIQLQNQYGTTNIESFKHTRDNTTPSSSTTTTTVQQGVLKSQVQTQTRAPRRSIRAFRTLLRLSWSLFKICAILYLIFDIYVCYFYNSENEIGLGLNYDSYGSEQGNVNGQSSKEFKKMQKRKLKKLKKLKKIRDKNRKKQRGKHGSWNGGFNFRDGNGGVVGLALCFIYFVIYVFDL</sequence>
<keyword evidence="2" id="KW-1185">Reference proteome</keyword>
<name>A0ACB5UCY0_AMBMO</name>
<reference evidence="1" key="1">
    <citation type="submission" date="2023-04" db="EMBL/GenBank/DDBJ databases">
        <title>Ambrosiozyma monospora NBRC 10751.</title>
        <authorList>
            <person name="Ichikawa N."/>
            <person name="Sato H."/>
            <person name="Tonouchi N."/>
        </authorList>
    </citation>
    <scope>NUCLEOTIDE SEQUENCE</scope>
    <source>
        <strain evidence="1">NBRC 10751</strain>
    </source>
</reference>
<gene>
    <name evidence="1" type="ORF">Amon02_001322300</name>
</gene>
<organism evidence="1 2">
    <name type="scientific">Ambrosiozyma monospora</name>
    <name type="common">Yeast</name>
    <name type="synonym">Endomycopsis monosporus</name>
    <dbReference type="NCBI Taxonomy" id="43982"/>
    <lineage>
        <taxon>Eukaryota</taxon>
        <taxon>Fungi</taxon>
        <taxon>Dikarya</taxon>
        <taxon>Ascomycota</taxon>
        <taxon>Saccharomycotina</taxon>
        <taxon>Pichiomycetes</taxon>
        <taxon>Pichiales</taxon>
        <taxon>Pichiaceae</taxon>
        <taxon>Ambrosiozyma</taxon>
    </lineage>
</organism>
<protein>
    <submittedName>
        <fullName evidence="1">Unnamed protein product</fullName>
    </submittedName>
</protein>
<accession>A0ACB5UCY0</accession>
<dbReference type="Proteomes" id="UP001165064">
    <property type="component" value="Unassembled WGS sequence"/>
</dbReference>